<proteinExistence type="predicted"/>
<accession>A0AAD9IR37</accession>
<organism evidence="2 3">
    <name type="scientific">Paralvinella palmiformis</name>
    <dbReference type="NCBI Taxonomy" id="53620"/>
    <lineage>
        <taxon>Eukaryota</taxon>
        <taxon>Metazoa</taxon>
        <taxon>Spiralia</taxon>
        <taxon>Lophotrochozoa</taxon>
        <taxon>Annelida</taxon>
        <taxon>Polychaeta</taxon>
        <taxon>Sedentaria</taxon>
        <taxon>Canalipalpata</taxon>
        <taxon>Terebellida</taxon>
        <taxon>Terebelliformia</taxon>
        <taxon>Alvinellidae</taxon>
        <taxon>Paralvinella</taxon>
    </lineage>
</organism>
<reference evidence="2" key="1">
    <citation type="journal article" date="2023" name="Mol. Biol. Evol.">
        <title>Third-Generation Sequencing Reveals the Adaptive Role of the Epigenome in Three Deep-Sea Polychaetes.</title>
        <authorList>
            <person name="Perez M."/>
            <person name="Aroh O."/>
            <person name="Sun Y."/>
            <person name="Lan Y."/>
            <person name="Juniper S.K."/>
            <person name="Young C.R."/>
            <person name="Angers B."/>
            <person name="Qian P.Y."/>
        </authorList>
    </citation>
    <scope>NUCLEOTIDE SEQUENCE</scope>
    <source>
        <strain evidence="2">P08H-3</strain>
    </source>
</reference>
<dbReference type="AlphaFoldDB" id="A0AAD9IR37"/>
<dbReference type="Proteomes" id="UP001208570">
    <property type="component" value="Unassembled WGS sequence"/>
</dbReference>
<keyword evidence="3" id="KW-1185">Reference proteome</keyword>
<dbReference type="GO" id="GO:0006357">
    <property type="term" value="P:regulation of transcription by RNA polymerase II"/>
    <property type="evidence" value="ECO:0007669"/>
    <property type="project" value="InterPro"/>
</dbReference>
<gene>
    <name evidence="2" type="ORF">LSH36_1779g00008</name>
</gene>
<protein>
    <submittedName>
        <fullName evidence="2">Uncharacterized protein</fullName>
    </submittedName>
</protein>
<keyword evidence="1" id="KW-0812">Transmembrane</keyword>
<sequence>MGVSRFILALMCYILLGFVFHLKLNTINSLQTVFDEAQSYSKCHPSKGYWWKFKDKEHTEKYLNKDPKKAEEPSSLFQRQQVDLLLGELANKFPPKFQSVTQPEKNRRTSYLNRNLISKLRKLTRKCQ</sequence>
<dbReference type="GO" id="GO:0016592">
    <property type="term" value="C:mediator complex"/>
    <property type="evidence" value="ECO:0007669"/>
    <property type="project" value="InterPro"/>
</dbReference>
<dbReference type="EMBL" id="JAODUP010001778">
    <property type="protein sequence ID" value="KAK2139452.1"/>
    <property type="molecule type" value="Genomic_DNA"/>
</dbReference>
<keyword evidence="1" id="KW-0472">Membrane</keyword>
<keyword evidence="1" id="KW-1133">Transmembrane helix</keyword>
<name>A0AAD9IR37_9ANNE</name>
<feature type="transmembrane region" description="Helical" evidence="1">
    <location>
        <begin position="6"/>
        <end position="24"/>
    </location>
</feature>
<comment type="caution">
    <text evidence="2">The sequence shown here is derived from an EMBL/GenBank/DDBJ whole genome shotgun (WGS) entry which is preliminary data.</text>
</comment>
<evidence type="ECO:0000313" key="2">
    <source>
        <dbReference type="EMBL" id="KAK2139452.1"/>
    </source>
</evidence>
<evidence type="ECO:0000313" key="3">
    <source>
        <dbReference type="Proteomes" id="UP001208570"/>
    </source>
</evidence>
<dbReference type="InterPro" id="IPR007018">
    <property type="entry name" value="Mediator_Med6"/>
</dbReference>
<dbReference type="GO" id="GO:0003712">
    <property type="term" value="F:transcription coregulator activity"/>
    <property type="evidence" value="ECO:0007669"/>
    <property type="project" value="InterPro"/>
</dbReference>
<dbReference type="PANTHER" id="PTHR13104">
    <property type="entry name" value="MED-6-RELATED"/>
    <property type="match status" value="1"/>
</dbReference>
<evidence type="ECO:0000256" key="1">
    <source>
        <dbReference type="SAM" id="Phobius"/>
    </source>
</evidence>